<reference evidence="1 2" key="1">
    <citation type="journal article" date="2019" name="Commun. Biol.">
        <title>The bagworm genome reveals a unique fibroin gene that provides high tensile strength.</title>
        <authorList>
            <person name="Kono N."/>
            <person name="Nakamura H."/>
            <person name="Ohtoshi R."/>
            <person name="Tomita M."/>
            <person name="Numata K."/>
            <person name="Arakawa K."/>
        </authorList>
    </citation>
    <scope>NUCLEOTIDE SEQUENCE [LARGE SCALE GENOMIC DNA]</scope>
</reference>
<gene>
    <name evidence="1" type="ORF">EVAR_93932_1</name>
</gene>
<evidence type="ECO:0000313" key="2">
    <source>
        <dbReference type="Proteomes" id="UP000299102"/>
    </source>
</evidence>
<organism evidence="1 2">
    <name type="scientific">Eumeta variegata</name>
    <name type="common">Bagworm moth</name>
    <name type="synonym">Eumeta japonica</name>
    <dbReference type="NCBI Taxonomy" id="151549"/>
    <lineage>
        <taxon>Eukaryota</taxon>
        <taxon>Metazoa</taxon>
        <taxon>Ecdysozoa</taxon>
        <taxon>Arthropoda</taxon>
        <taxon>Hexapoda</taxon>
        <taxon>Insecta</taxon>
        <taxon>Pterygota</taxon>
        <taxon>Neoptera</taxon>
        <taxon>Endopterygota</taxon>
        <taxon>Lepidoptera</taxon>
        <taxon>Glossata</taxon>
        <taxon>Ditrysia</taxon>
        <taxon>Tineoidea</taxon>
        <taxon>Psychidae</taxon>
        <taxon>Oiketicinae</taxon>
        <taxon>Eumeta</taxon>
    </lineage>
</organism>
<comment type="caution">
    <text evidence="1">The sequence shown here is derived from an EMBL/GenBank/DDBJ whole genome shotgun (WGS) entry which is preliminary data.</text>
</comment>
<dbReference type="EMBL" id="BGZK01000074">
    <property type="protein sequence ID" value="GBP15746.1"/>
    <property type="molecule type" value="Genomic_DNA"/>
</dbReference>
<accession>A0A4C1TP53</accession>
<protein>
    <submittedName>
        <fullName evidence="1">Uncharacterized protein</fullName>
    </submittedName>
</protein>
<sequence length="100" mass="11062">MMRVVSRYLYLQDTITYCNCVQQPGASTSVARTVPFMRVRDTRISSSSIKGKEKKAPLQRAAVRRAFYAEDTNLFAVVGAAGCCESGYMKFALAIRVLLG</sequence>
<evidence type="ECO:0000313" key="1">
    <source>
        <dbReference type="EMBL" id="GBP15746.1"/>
    </source>
</evidence>
<keyword evidence="2" id="KW-1185">Reference proteome</keyword>
<dbReference type="AlphaFoldDB" id="A0A4C1TP53"/>
<dbReference type="Proteomes" id="UP000299102">
    <property type="component" value="Unassembled WGS sequence"/>
</dbReference>
<name>A0A4C1TP53_EUMVA</name>
<proteinExistence type="predicted"/>